<name>E6U7P4_ETHHY</name>
<protein>
    <recommendedName>
        <fullName evidence="3">DUF3787 domain-containing protein</fullName>
    </recommendedName>
</protein>
<accession>E6U7P4</accession>
<keyword evidence="2" id="KW-1185">Reference proteome</keyword>
<dbReference type="RefSeq" id="WP_013486510.1">
    <property type="nucleotide sequence ID" value="NC_014828.1"/>
</dbReference>
<organism evidence="1 2">
    <name type="scientific">Ethanoligenens harbinense (strain DSM 18485 / JCM 12961 / CGMCC 1.5033 / YUAN-3)</name>
    <dbReference type="NCBI Taxonomy" id="663278"/>
    <lineage>
        <taxon>Bacteria</taxon>
        <taxon>Bacillati</taxon>
        <taxon>Bacillota</taxon>
        <taxon>Clostridia</taxon>
        <taxon>Eubacteriales</taxon>
        <taxon>Oscillospiraceae</taxon>
        <taxon>Ethanoligenens</taxon>
    </lineage>
</organism>
<evidence type="ECO:0000313" key="1">
    <source>
        <dbReference type="EMBL" id="ADU28167.1"/>
    </source>
</evidence>
<dbReference type="AlphaFoldDB" id="E6U7P4"/>
<dbReference type="InterPro" id="IPR024209">
    <property type="entry name" value="CDIF630_02480-like"/>
</dbReference>
<dbReference type="Proteomes" id="UP000001551">
    <property type="component" value="Chromosome"/>
</dbReference>
<reference evidence="1 2" key="1">
    <citation type="submission" date="2010-12" db="EMBL/GenBank/DDBJ databases">
        <title>Complete sequence of Ethanoligenens harbinense YUAN-3.</title>
        <authorList>
            <person name="Lucas S."/>
            <person name="Copeland A."/>
            <person name="Lapidus A."/>
            <person name="Cheng J.-F."/>
            <person name="Bruce D."/>
            <person name="Goodwin L."/>
            <person name="Pitluck S."/>
            <person name="Chertkov O."/>
            <person name="Misra M."/>
            <person name="Detter J.C."/>
            <person name="Han C."/>
            <person name="Tapia R."/>
            <person name="Land M."/>
            <person name="Hauser L."/>
            <person name="Jeffries C."/>
            <person name="Kyrpides N."/>
            <person name="Ivanova N."/>
            <person name="Mikhailova N."/>
            <person name="Wang A."/>
            <person name="Mouttaki H."/>
            <person name="He Z."/>
            <person name="Zhou J."/>
            <person name="Hemme C.L."/>
            <person name="Woyke T."/>
        </authorList>
    </citation>
    <scope>NUCLEOTIDE SEQUENCE [LARGE SCALE GENOMIC DNA]</scope>
    <source>
        <strain evidence="2">DSM 18485 / JCM 12961 / CGMCC 1.5033 / YUAN-3</strain>
    </source>
</reference>
<dbReference type="EMBL" id="CP002400">
    <property type="protein sequence ID" value="ADU28167.1"/>
    <property type="molecule type" value="Genomic_DNA"/>
</dbReference>
<dbReference type="HOGENOM" id="CLU_2843285_0_0_9"/>
<evidence type="ECO:0000313" key="2">
    <source>
        <dbReference type="Proteomes" id="UP000001551"/>
    </source>
</evidence>
<dbReference type="KEGG" id="eha:Ethha_2674"/>
<sequence>MVIDGFFDRKKYLKHQPALLKKQENGTFIMSAISQKDHEQEGTDVALPSEQNVKRARDWVNHNEK</sequence>
<dbReference type="Pfam" id="PF12655">
    <property type="entry name" value="CDIF630_02480-like"/>
    <property type="match status" value="1"/>
</dbReference>
<evidence type="ECO:0008006" key="3">
    <source>
        <dbReference type="Google" id="ProtNLM"/>
    </source>
</evidence>
<proteinExistence type="predicted"/>
<gene>
    <name evidence="1" type="ordered locus">Ethha_2674</name>
</gene>